<dbReference type="EMBL" id="WWBZ02000013">
    <property type="protein sequence ID" value="KAF4310697.1"/>
    <property type="molecule type" value="Genomic_DNA"/>
</dbReference>
<dbReference type="Gene3D" id="4.10.240.10">
    <property type="entry name" value="Zn(2)-C6 fungal-type DNA-binding domain"/>
    <property type="match status" value="1"/>
</dbReference>
<evidence type="ECO:0000313" key="8">
    <source>
        <dbReference type="Proteomes" id="UP000572817"/>
    </source>
</evidence>
<evidence type="ECO:0000313" key="7">
    <source>
        <dbReference type="EMBL" id="KAF4310697.1"/>
    </source>
</evidence>
<dbReference type="GO" id="GO:0008270">
    <property type="term" value="F:zinc ion binding"/>
    <property type="evidence" value="ECO:0007669"/>
    <property type="project" value="InterPro"/>
</dbReference>
<evidence type="ECO:0000256" key="2">
    <source>
        <dbReference type="ARBA" id="ARBA00022723"/>
    </source>
</evidence>
<dbReference type="PANTHER" id="PTHR46910">
    <property type="entry name" value="TRANSCRIPTION FACTOR PDR1"/>
    <property type="match status" value="1"/>
</dbReference>
<evidence type="ECO:0000256" key="5">
    <source>
        <dbReference type="SAM" id="MobiDB-lite"/>
    </source>
</evidence>
<keyword evidence="4" id="KW-0539">Nucleus</keyword>
<dbReference type="GO" id="GO:0005634">
    <property type="term" value="C:nucleus"/>
    <property type="evidence" value="ECO:0007669"/>
    <property type="project" value="UniProtKB-SubCell"/>
</dbReference>
<dbReference type="OrthoDB" id="2399539at2759"/>
<proteinExistence type="predicted"/>
<dbReference type="InterPro" id="IPR001138">
    <property type="entry name" value="Zn2Cys6_DnaBD"/>
</dbReference>
<accession>A0A8H4J0I7</accession>
<dbReference type="CDD" id="cd00067">
    <property type="entry name" value="GAL4"/>
    <property type="match status" value="1"/>
</dbReference>
<dbReference type="PANTHER" id="PTHR46910:SF3">
    <property type="entry name" value="HALOTOLERANCE PROTEIN 9-RELATED"/>
    <property type="match status" value="1"/>
</dbReference>
<evidence type="ECO:0000256" key="3">
    <source>
        <dbReference type="ARBA" id="ARBA00023125"/>
    </source>
</evidence>
<dbReference type="SUPFAM" id="SSF57701">
    <property type="entry name" value="Zn2/Cys6 DNA-binding domain"/>
    <property type="match status" value="1"/>
</dbReference>
<feature type="region of interest" description="Disordered" evidence="5">
    <location>
        <begin position="121"/>
        <end position="142"/>
    </location>
</feature>
<reference evidence="7" key="1">
    <citation type="submission" date="2020-04" db="EMBL/GenBank/DDBJ databases">
        <title>Genome Assembly and Annotation of Botryosphaeria dothidea sdau 11-99, a Latent Pathogen of Apple Fruit Ring Rot in China.</title>
        <authorList>
            <person name="Yu C."/>
            <person name="Diao Y."/>
            <person name="Lu Q."/>
            <person name="Zhao J."/>
            <person name="Cui S."/>
            <person name="Peng C."/>
            <person name="He B."/>
            <person name="Liu H."/>
        </authorList>
    </citation>
    <scope>NUCLEOTIDE SEQUENCE [LARGE SCALE GENOMIC DNA]</scope>
    <source>
        <strain evidence="7">Sdau11-99</strain>
    </source>
</reference>
<dbReference type="Pfam" id="PF00172">
    <property type="entry name" value="Zn_clus"/>
    <property type="match status" value="1"/>
</dbReference>
<sequence length="212" mass="23537">MFMIMPKSASQPQGQQRLAGRPARVKAACDRCRHKKIKCDGLTPCSRCKQEQLVCTAARKPPPADPLSASREYIQSLETQQSSLVRVLRRMHRLLRQHPASNDLEDVADALKSCGFELDDADHVPTSPRKRSNSHLSSRAPDAVKRMKYDHGSQSDIAADSALQQQDSAGLPQLVDDPFFGVHMEPISLTSFLNFLNSPSSHEDGFSDFPKL</sequence>
<dbReference type="InterPro" id="IPR050987">
    <property type="entry name" value="AtrR-like"/>
</dbReference>
<keyword evidence="3" id="KW-0238">DNA-binding</keyword>
<evidence type="ECO:0000259" key="6">
    <source>
        <dbReference type="PROSITE" id="PS50048"/>
    </source>
</evidence>
<name>A0A8H4J0I7_9PEZI</name>
<evidence type="ECO:0000256" key="4">
    <source>
        <dbReference type="ARBA" id="ARBA00023242"/>
    </source>
</evidence>
<feature type="domain" description="Zn(2)-C6 fungal-type" evidence="6">
    <location>
        <begin position="28"/>
        <end position="57"/>
    </location>
</feature>
<dbReference type="AlphaFoldDB" id="A0A8H4J0I7"/>
<gene>
    <name evidence="7" type="ORF">GTA08_BOTSDO13739</name>
</gene>
<dbReference type="Proteomes" id="UP000572817">
    <property type="component" value="Unassembled WGS sequence"/>
</dbReference>
<comment type="subcellular location">
    <subcellularLocation>
        <location evidence="1">Nucleus</location>
    </subcellularLocation>
</comment>
<dbReference type="GO" id="GO:0003677">
    <property type="term" value="F:DNA binding"/>
    <property type="evidence" value="ECO:0007669"/>
    <property type="project" value="UniProtKB-KW"/>
</dbReference>
<protein>
    <recommendedName>
        <fullName evidence="6">Zn(2)-C6 fungal-type domain-containing protein</fullName>
    </recommendedName>
</protein>
<dbReference type="InterPro" id="IPR036864">
    <property type="entry name" value="Zn2-C6_fun-type_DNA-bd_sf"/>
</dbReference>
<dbReference type="PROSITE" id="PS50048">
    <property type="entry name" value="ZN2_CY6_FUNGAL_2"/>
    <property type="match status" value="1"/>
</dbReference>
<organism evidence="7 8">
    <name type="scientific">Botryosphaeria dothidea</name>
    <dbReference type="NCBI Taxonomy" id="55169"/>
    <lineage>
        <taxon>Eukaryota</taxon>
        <taxon>Fungi</taxon>
        <taxon>Dikarya</taxon>
        <taxon>Ascomycota</taxon>
        <taxon>Pezizomycotina</taxon>
        <taxon>Dothideomycetes</taxon>
        <taxon>Dothideomycetes incertae sedis</taxon>
        <taxon>Botryosphaeriales</taxon>
        <taxon>Botryosphaeriaceae</taxon>
        <taxon>Botryosphaeria</taxon>
    </lineage>
</organism>
<keyword evidence="8" id="KW-1185">Reference proteome</keyword>
<evidence type="ECO:0000256" key="1">
    <source>
        <dbReference type="ARBA" id="ARBA00004123"/>
    </source>
</evidence>
<dbReference type="SMART" id="SM00066">
    <property type="entry name" value="GAL4"/>
    <property type="match status" value="1"/>
</dbReference>
<dbReference type="GO" id="GO:0000981">
    <property type="term" value="F:DNA-binding transcription factor activity, RNA polymerase II-specific"/>
    <property type="evidence" value="ECO:0007669"/>
    <property type="project" value="InterPro"/>
</dbReference>
<comment type="caution">
    <text evidence="7">The sequence shown here is derived from an EMBL/GenBank/DDBJ whole genome shotgun (WGS) entry which is preliminary data.</text>
</comment>
<dbReference type="PROSITE" id="PS00463">
    <property type="entry name" value="ZN2_CY6_FUNGAL_1"/>
    <property type="match status" value="1"/>
</dbReference>
<keyword evidence="2" id="KW-0479">Metal-binding</keyword>